<comment type="caution">
    <text evidence="2">The sequence shown here is derived from an EMBL/GenBank/DDBJ whole genome shotgun (WGS) entry which is preliminary data.</text>
</comment>
<dbReference type="Proteomes" id="UP000824190">
    <property type="component" value="Unassembled WGS sequence"/>
</dbReference>
<dbReference type="EMBL" id="DXGC01000103">
    <property type="protein sequence ID" value="HIW92407.1"/>
    <property type="molecule type" value="Genomic_DNA"/>
</dbReference>
<accession>A0A9D1RTB5</accession>
<feature type="transmembrane region" description="Helical" evidence="1">
    <location>
        <begin position="60"/>
        <end position="78"/>
    </location>
</feature>
<dbReference type="AlphaFoldDB" id="A0A9D1RTB5"/>
<organism evidence="2 3">
    <name type="scientific">Candidatus Corynebacterium avicola</name>
    <dbReference type="NCBI Taxonomy" id="2838527"/>
    <lineage>
        <taxon>Bacteria</taxon>
        <taxon>Bacillati</taxon>
        <taxon>Actinomycetota</taxon>
        <taxon>Actinomycetes</taxon>
        <taxon>Mycobacteriales</taxon>
        <taxon>Corynebacteriaceae</taxon>
        <taxon>Corynebacterium</taxon>
    </lineage>
</organism>
<evidence type="ECO:0000313" key="2">
    <source>
        <dbReference type="EMBL" id="HIW92407.1"/>
    </source>
</evidence>
<reference evidence="2" key="2">
    <citation type="submission" date="2021-04" db="EMBL/GenBank/DDBJ databases">
        <authorList>
            <person name="Gilroy R."/>
        </authorList>
    </citation>
    <scope>NUCLEOTIDE SEQUENCE</scope>
    <source>
        <strain evidence="2">CHK32-1732</strain>
    </source>
</reference>
<gene>
    <name evidence="2" type="ORF">H9870_12210</name>
</gene>
<sequence length="144" mass="15848">MSDNTSSTPLGTPHELEVDPFKGLKGMMAGIMLMEAITVLLVLTVVGVIDDGSYATPFNLGYVGGLGVLMVVASFLQFRPWADKMNIGLQVLALIGGFIHPTMFFVAILFILAWWYTYHLRANVKSRMDKGLLPAQHFKNVKDS</sequence>
<keyword evidence="1" id="KW-0472">Membrane</keyword>
<reference evidence="2" key="1">
    <citation type="journal article" date="2021" name="PeerJ">
        <title>Extensive microbial diversity within the chicken gut microbiome revealed by metagenomics and culture.</title>
        <authorList>
            <person name="Gilroy R."/>
            <person name="Ravi A."/>
            <person name="Getino M."/>
            <person name="Pursley I."/>
            <person name="Horton D.L."/>
            <person name="Alikhan N.F."/>
            <person name="Baker D."/>
            <person name="Gharbi K."/>
            <person name="Hall N."/>
            <person name="Watson M."/>
            <person name="Adriaenssens E.M."/>
            <person name="Foster-Nyarko E."/>
            <person name="Jarju S."/>
            <person name="Secka A."/>
            <person name="Antonio M."/>
            <person name="Oren A."/>
            <person name="Chaudhuri R.R."/>
            <person name="La Ragione R."/>
            <person name="Hildebrand F."/>
            <person name="Pallen M.J."/>
        </authorList>
    </citation>
    <scope>NUCLEOTIDE SEQUENCE</scope>
    <source>
        <strain evidence="2">CHK32-1732</strain>
    </source>
</reference>
<protein>
    <submittedName>
        <fullName evidence="2">DUF4233 domain-containing protein</fullName>
    </submittedName>
</protein>
<evidence type="ECO:0000256" key="1">
    <source>
        <dbReference type="SAM" id="Phobius"/>
    </source>
</evidence>
<evidence type="ECO:0000313" key="3">
    <source>
        <dbReference type="Proteomes" id="UP000824190"/>
    </source>
</evidence>
<keyword evidence="1" id="KW-0812">Transmembrane</keyword>
<feature type="transmembrane region" description="Helical" evidence="1">
    <location>
        <begin position="27"/>
        <end position="48"/>
    </location>
</feature>
<dbReference type="Pfam" id="PF14017">
    <property type="entry name" value="DUF4233"/>
    <property type="match status" value="1"/>
</dbReference>
<proteinExistence type="predicted"/>
<name>A0A9D1RTB5_9CORY</name>
<feature type="transmembrane region" description="Helical" evidence="1">
    <location>
        <begin position="98"/>
        <end position="118"/>
    </location>
</feature>
<keyword evidence="1" id="KW-1133">Transmembrane helix</keyword>
<dbReference type="InterPro" id="IPR025327">
    <property type="entry name" value="DUF4233"/>
</dbReference>